<evidence type="ECO:0000256" key="1">
    <source>
        <dbReference type="SAM" id="MobiDB-lite"/>
    </source>
</evidence>
<evidence type="ECO:0000313" key="2">
    <source>
        <dbReference type="EMBL" id="MDQ0270743.1"/>
    </source>
</evidence>
<evidence type="ECO:0000313" key="3">
    <source>
        <dbReference type="Proteomes" id="UP001238088"/>
    </source>
</evidence>
<reference evidence="2 3" key="1">
    <citation type="submission" date="2023-07" db="EMBL/GenBank/DDBJ databases">
        <title>Genomic Encyclopedia of Type Strains, Phase IV (KMG-IV): sequencing the most valuable type-strain genomes for metagenomic binning, comparative biology and taxonomic classification.</title>
        <authorList>
            <person name="Goeker M."/>
        </authorList>
    </citation>
    <scope>NUCLEOTIDE SEQUENCE [LARGE SCALE GENOMIC DNA]</scope>
    <source>
        <strain evidence="2 3">DSM 23494</strain>
    </source>
</reference>
<keyword evidence="3" id="KW-1185">Reference proteome</keyword>
<accession>A0ABU0AHK8</accession>
<sequence length="170" mass="18646">MAEEKREVVTAENWGKSRTDGIEVVAEKTKDIGELTYKLSLDVSEALTGLKAVQREAREATKALRELEAAQQPKVAEVMANYLPISSEDAEKVVQAIMQGRHKGGHVFPYENVDDVIDGSDYVFAPIMTHPNTAGDIPEHVRKYGTGSGSVTTTSNRTQPRAWFKDGGVK</sequence>
<proteinExistence type="predicted"/>
<name>A0ABU0AHK8_9BACI</name>
<protein>
    <submittedName>
        <fullName evidence="2">Glycerol-3-phosphate dehydrogenase</fullName>
    </submittedName>
</protein>
<dbReference type="EMBL" id="JAUSUB010000010">
    <property type="protein sequence ID" value="MDQ0270743.1"/>
    <property type="molecule type" value="Genomic_DNA"/>
</dbReference>
<dbReference type="Proteomes" id="UP001238088">
    <property type="component" value="Unassembled WGS sequence"/>
</dbReference>
<organism evidence="2 3">
    <name type="scientific">Cytobacillus purgationiresistens</name>
    <dbReference type="NCBI Taxonomy" id="863449"/>
    <lineage>
        <taxon>Bacteria</taxon>
        <taxon>Bacillati</taxon>
        <taxon>Bacillota</taxon>
        <taxon>Bacilli</taxon>
        <taxon>Bacillales</taxon>
        <taxon>Bacillaceae</taxon>
        <taxon>Cytobacillus</taxon>
    </lineage>
</organism>
<dbReference type="RefSeq" id="WP_307475416.1">
    <property type="nucleotide sequence ID" value="NZ_JAUSUB010000010.1"/>
</dbReference>
<gene>
    <name evidence="2" type="ORF">J2S17_002628</name>
</gene>
<comment type="caution">
    <text evidence="2">The sequence shown here is derived from an EMBL/GenBank/DDBJ whole genome shotgun (WGS) entry which is preliminary data.</text>
</comment>
<feature type="region of interest" description="Disordered" evidence="1">
    <location>
        <begin position="145"/>
        <end position="170"/>
    </location>
</feature>